<feature type="compositionally biased region" description="Polar residues" evidence="3">
    <location>
        <begin position="393"/>
        <end position="403"/>
    </location>
</feature>
<dbReference type="GO" id="GO:0000981">
    <property type="term" value="F:DNA-binding transcription factor activity, RNA polymerase II-specific"/>
    <property type="evidence" value="ECO:0007669"/>
    <property type="project" value="InterPro"/>
</dbReference>
<dbReference type="AlphaFoldDB" id="A0A165QYB1"/>
<evidence type="ECO:0000256" key="2">
    <source>
        <dbReference type="ARBA" id="ARBA00023242"/>
    </source>
</evidence>
<keyword evidence="6" id="KW-1185">Reference proteome</keyword>
<feature type="compositionally biased region" description="Low complexity" evidence="3">
    <location>
        <begin position="260"/>
        <end position="279"/>
    </location>
</feature>
<keyword evidence="2" id="KW-0539">Nucleus</keyword>
<gene>
    <name evidence="5" type="ORF">DAEQUDRAFT_223060</name>
</gene>
<dbReference type="GO" id="GO:0005634">
    <property type="term" value="C:nucleus"/>
    <property type="evidence" value="ECO:0007669"/>
    <property type="project" value="UniProtKB-SubCell"/>
</dbReference>
<dbReference type="InterPro" id="IPR001138">
    <property type="entry name" value="Zn2Cys6_DnaBD"/>
</dbReference>
<evidence type="ECO:0000313" key="6">
    <source>
        <dbReference type="Proteomes" id="UP000076727"/>
    </source>
</evidence>
<feature type="compositionally biased region" description="Pro residues" evidence="3">
    <location>
        <begin position="55"/>
        <end position="64"/>
    </location>
</feature>
<feature type="region of interest" description="Disordered" evidence="3">
    <location>
        <begin position="194"/>
        <end position="403"/>
    </location>
</feature>
<sequence length="403" mass="43044">MQPGSSSPRDRPDAPRGTHQSAPGAGSDRDLSPPGRPGPSRPQQSLPPIRELHPDLPPTLPAPLSPSALGSVAYGHLHSPSYPVASGSSLGHRRSVDDSDGEGDMQEPPKKKRRRQALSCTECKRRKIKCDRAQPCGPCTRRGEPQKCQWHIIEPMEKYVTRAEYDDLKAKVIELEALVNRLTAGSLPLPPARMAAPAAPVSSAPVPRVEPIQGTAITPYHAAPPPSMPPSIYHAMPPSRPLPARSESSSHPHRQHRQAAARSPSQSSRPSTSQGSSQHTAAAASPATEPLYFSTSPHAPPSVPSTPVPGSSGSVSSRRASLSVAAITHPHPYRPESRPPSPPKKSNAQTLPPPGQRLRLEQLHTGSAPASSHSTHHHHHPPQHHHTLLRSPVGNQRPSLIPA</sequence>
<feature type="compositionally biased region" description="Pro residues" evidence="3">
    <location>
        <begin position="298"/>
        <end position="307"/>
    </location>
</feature>
<evidence type="ECO:0000313" key="5">
    <source>
        <dbReference type="EMBL" id="KZT70081.1"/>
    </source>
</evidence>
<reference evidence="5 6" key="1">
    <citation type="journal article" date="2016" name="Mol. Biol. Evol.">
        <title>Comparative Genomics of Early-Diverging Mushroom-Forming Fungi Provides Insights into the Origins of Lignocellulose Decay Capabilities.</title>
        <authorList>
            <person name="Nagy L.G."/>
            <person name="Riley R."/>
            <person name="Tritt A."/>
            <person name="Adam C."/>
            <person name="Daum C."/>
            <person name="Floudas D."/>
            <person name="Sun H."/>
            <person name="Yadav J.S."/>
            <person name="Pangilinan J."/>
            <person name="Larsson K.H."/>
            <person name="Matsuura K."/>
            <person name="Barry K."/>
            <person name="Labutti K."/>
            <person name="Kuo R."/>
            <person name="Ohm R.A."/>
            <person name="Bhattacharya S.S."/>
            <person name="Shirouzu T."/>
            <person name="Yoshinaga Y."/>
            <person name="Martin F.M."/>
            <person name="Grigoriev I.V."/>
            <person name="Hibbett D.S."/>
        </authorList>
    </citation>
    <scope>NUCLEOTIDE SEQUENCE [LARGE SCALE GENOMIC DNA]</scope>
    <source>
        <strain evidence="5 6">L-15889</strain>
    </source>
</reference>
<dbReference type="CDD" id="cd00067">
    <property type="entry name" value="GAL4"/>
    <property type="match status" value="1"/>
</dbReference>
<feature type="compositionally biased region" description="Basic residues" evidence="3">
    <location>
        <begin position="374"/>
        <end position="388"/>
    </location>
</feature>
<dbReference type="InterPro" id="IPR050613">
    <property type="entry name" value="Sec_Metabolite_Reg"/>
</dbReference>
<dbReference type="GO" id="GO:0008270">
    <property type="term" value="F:zinc ion binding"/>
    <property type="evidence" value="ECO:0007669"/>
    <property type="project" value="InterPro"/>
</dbReference>
<dbReference type="PANTHER" id="PTHR31001:SF90">
    <property type="entry name" value="CENTROMERE DNA-BINDING PROTEIN COMPLEX CBF3 SUBUNIT B"/>
    <property type="match status" value="1"/>
</dbReference>
<feature type="domain" description="Zn(2)-C6 fungal-type" evidence="4">
    <location>
        <begin position="119"/>
        <end position="150"/>
    </location>
</feature>
<accession>A0A165QYB1</accession>
<dbReference type="Pfam" id="PF00172">
    <property type="entry name" value="Zn_clus"/>
    <property type="match status" value="1"/>
</dbReference>
<dbReference type="SUPFAM" id="SSF57701">
    <property type="entry name" value="Zn2/Cys6 DNA-binding domain"/>
    <property type="match status" value="1"/>
</dbReference>
<evidence type="ECO:0000259" key="4">
    <source>
        <dbReference type="PROSITE" id="PS50048"/>
    </source>
</evidence>
<name>A0A165QYB1_9APHY</name>
<dbReference type="SMART" id="SM00066">
    <property type="entry name" value="GAL4"/>
    <property type="match status" value="1"/>
</dbReference>
<dbReference type="Proteomes" id="UP000076727">
    <property type="component" value="Unassembled WGS sequence"/>
</dbReference>
<dbReference type="PROSITE" id="PS50048">
    <property type="entry name" value="ZN2_CY6_FUNGAL_2"/>
    <property type="match status" value="1"/>
</dbReference>
<comment type="subcellular location">
    <subcellularLocation>
        <location evidence="1">Nucleus</location>
    </subcellularLocation>
</comment>
<dbReference type="PANTHER" id="PTHR31001">
    <property type="entry name" value="UNCHARACTERIZED TRANSCRIPTIONAL REGULATORY PROTEIN"/>
    <property type="match status" value="1"/>
</dbReference>
<feature type="region of interest" description="Disordered" evidence="3">
    <location>
        <begin position="1"/>
        <end position="119"/>
    </location>
</feature>
<protein>
    <recommendedName>
        <fullName evidence="4">Zn(2)-C6 fungal-type domain-containing protein</fullName>
    </recommendedName>
</protein>
<organism evidence="5 6">
    <name type="scientific">Daedalea quercina L-15889</name>
    <dbReference type="NCBI Taxonomy" id="1314783"/>
    <lineage>
        <taxon>Eukaryota</taxon>
        <taxon>Fungi</taxon>
        <taxon>Dikarya</taxon>
        <taxon>Basidiomycota</taxon>
        <taxon>Agaricomycotina</taxon>
        <taxon>Agaricomycetes</taxon>
        <taxon>Polyporales</taxon>
        <taxon>Fomitopsis</taxon>
    </lineage>
</organism>
<dbReference type="InterPro" id="IPR036864">
    <property type="entry name" value="Zn2-C6_fun-type_DNA-bd_sf"/>
</dbReference>
<evidence type="ECO:0000256" key="3">
    <source>
        <dbReference type="SAM" id="MobiDB-lite"/>
    </source>
</evidence>
<dbReference type="PROSITE" id="PS00463">
    <property type="entry name" value="ZN2_CY6_FUNGAL_1"/>
    <property type="match status" value="1"/>
</dbReference>
<evidence type="ECO:0000256" key="1">
    <source>
        <dbReference type="ARBA" id="ARBA00004123"/>
    </source>
</evidence>
<feature type="compositionally biased region" description="Low complexity" evidence="3">
    <location>
        <begin position="308"/>
        <end position="330"/>
    </location>
</feature>
<dbReference type="STRING" id="1314783.A0A165QYB1"/>
<dbReference type="Gene3D" id="4.10.240.10">
    <property type="entry name" value="Zn(2)-C6 fungal-type DNA-binding domain"/>
    <property type="match status" value="1"/>
</dbReference>
<dbReference type="EMBL" id="KV429053">
    <property type="protein sequence ID" value="KZT70081.1"/>
    <property type="molecule type" value="Genomic_DNA"/>
</dbReference>
<feature type="compositionally biased region" description="Low complexity" evidence="3">
    <location>
        <begin position="364"/>
        <end position="373"/>
    </location>
</feature>
<proteinExistence type="predicted"/>
<feature type="compositionally biased region" description="Low complexity" evidence="3">
    <location>
        <begin position="194"/>
        <end position="209"/>
    </location>
</feature>
<dbReference type="OrthoDB" id="3362851at2759"/>